<comment type="similarity">
    <text evidence="3">Belongs to the CDC26 family.</text>
</comment>
<keyword evidence="9" id="KW-0539">Nucleus</keyword>
<keyword evidence="7" id="KW-0833">Ubl conjugation pathway</keyword>
<keyword evidence="5" id="KW-0132">Cell division</keyword>
<dbReference type="GO" id="GO:0005680">
    <property type="term" value="C:anaphase-promoting complex"/>
    <property type="evidence" value="ECO:0007669"/>
    <property type="project" value="InterPro"/>
</dbReference>
<evidence type="ECO:0000313" key="14">
    <source>
        <dbReference type="EMBL" id="NXC17523.1"/>
    </source>
</evidence>
<dbReference type="Pfam" id="PF10471">
    <property type="entry name" value="ANAPC_CDC26"/>
    <property type="match status" value="1"/>
</dbReference>
<keyword evidence="15" id="KW-1185">Reference proteome</keyword>
<evidence type="ECO:0000256" key="9">
    <source>
        <dbReference type="ARBA" id="ARBA00023242"/>
    </source>
</evidence>
<feature type="non-terminal residue" evidence="14">
    <location>
        <position position="87"/>
    </location>
</feature>
<evidence type="ECO:0000256" key="3">
    <source>
        <dbReference type="ARBA" id="ARBA00007939"/>
    </source>
</evidence>
<dbReference type="PANTHER" id="PTHR28579">
    <property type="entry name" value="ANAPHASE-PROMOTING COMPLEX SUBUNIT CDC26"/>
    <property type="match status" value="1"/>
</dbReference>
<feature type="non-terminal residue" evidence="14">
    <location>
        <position position="1"/>
    </location>
</feature>
<proteinExistence type="inferred from homology"/>
<feature type="region of interest" description="Disordered" evidence="13">
    <location>
        <begin position="68"/>
        <end position="87"/>
    </location>
</feature>
<comment type="subcellular location">
    <subcellularLocation>
        <location evidence="1">Nucleus</location>
    </subcellularLocation>
</comment>
<dbReference type="InterPro" id="IPR018860">
    <property type="entry name" value="APC_suCDC26"/>
</dbReference>
<dbReference type="GO" id="GO:0070979">
    <property type="term" value="P:protein K11-linked ubiquitination"/>
    <property type="evidence" value="ECO:0007669"/>
    <property type="project" value="TreeGrafter"/>
</dbReference>
<keyword evidence="8 12" id="KW-0175">Coiled coil</keyword>
<dbReference type="GO" id="GO:0031145">
    <property type="term" value="P:anaphase-promoting complex-dependent catabolic process"/>
    <property type="evidence" value="ECO:0007669"/>
    <property type="project" value="InterPro"/>
</dbReference>
<evidence type="ECO:0000256" key="6">
    <source>
        <dbReference type="ARBA" id="ARBA00022776"/>
    </source>
</evidence>
<evidence type="ECO:0000256" key="12">
    <source>
        <dbReference type="SAM" id="Coils"/>
    </source>
</evidence>
<accession>A0A851LNE0</accession>
<dbReference type="EMBL" id="WBMX01002581">
    <property type="protein sequence ID" value="NXC17523.1"/>
    <property type="molecule type" value="Genomic_DNA"/>
</dbReference>
<dbReference type="Proteomes" id="UP000621168">
    <property type="component" value="Unassembled WGS sequence"/>
</dbReference>
<gene>
    <name evidence="14" type="primary">Cdc26</name>
    <name evidence="14" type="ORF">CORCRI_R01394</name>
</gene>
<dbReference type="AlphaFoldDB" id="A0A851LNE0"/>
<keyword evidence="10" id="KW-0131">Cell cycle</keyword>
<name>A0A851LNE0_CORCR</name>
<comment type="pathway">
    <text evidence="2">Protein modification; protein ubiquitination.</text>
</comment>
<sequence>MLRRKPTRLELKLDDIEEFESIRKELESRKKQRERAEAALAAAGEEAAAIALSADYKSREQLINDRIGYKPQPKAGGRAAHFGTFEF</sequence>
<reference evidence="14" key="1">
    <citation type="submission" date="2019-09" db="EMBL/GenBank/DDBJ databases">
        <title>Bird 10,000 Genomes (B10K) Project - Family phase.</title>
        <authorList>
            <person name="Zhang G."/>
        </authorList>
    </citation>
    <scope>NUCLEOTIDE SEQUENCE</scope>
    <source>
        <strain evidence="14">B10K-CU-031-40</strain>
    </source>
</reference>
<dbReference type="GO" id="GO:0007346">
    <property type="term" value="P:regulation of mitotic cell cycle"/>
    <property type="evidence" value="ECO:0007669"/>
    <property type="project" value="TreeGrafter"/>
</dbReference>
<protein>
    <recommendedName>
        <fullName evidence="4">Anaphase-promoting complex subunit CDC26</fullName>
    </recommendedName>
    <alternativeName>
        <fullName evidence="11">Cell division cycle protein 26 homolog</fullName>
    </alternativeName>
</protein>
<dbReference type="OrthoDB" id="2422341at2759"/>
<evidence type="ECO:0000256" key="5">
    <source>
        <dbReference type="ARBA" id="ARBA00022618"/>
    </source>
</evidence>
<comment type="caution">
    <text evidence="14">The sequence shown here is derived from an EMBL/GenBank/DDBJ whole genome shotgun (WGS) entry which is preliminary data.</text>
</comment>
<evidence type="ECO:0000256" key="1">
    <source>
        <dbReference type="ARBA" id="ARBA00004123"/>
    </source>
</evidence>
<evidence type="ECO:0000256" key="11">
    <source>
        <dbReference type="ARBA" id="ARBA00032907"/>
    </source>
</evidence>
<evidence type="ECO:0000313" key="15">
    <source>
        <dbReference type="Proteomes" id="UP000621168"/>
    </source>
</evidence>
<evidence type="ECO:0000256" key="7">
    <source>
        <dbReference type="ARBA" id="ARBA00022786"/>
    </source>
</evidence>
<evidence type="ECO:0000256" key="13">
    <source>
        <dbReference type="SAM" id="MobiDB-lite"/>
    </source>
</evidence>
<keyword evidence="6" id="KW-0498">Mitosis</keyword>
<evidence type="ECO:0000256" key="2">
    <source>
        <dbReference type="ARBA" id="ARBA00004906"/>
    </source>
</evidence>
<evidence type="ECO:0000256" key="4">
    <source>
        <dbReference type="ARBA" id="ARBA00018549"/>
    </source>
</evidence>
<evidence type="ECO:0000256" key="10">
    <source>
        <dbReference type="ARBA" id="ARBA00023306"/>
    </source>
</evidence>
<evidence type="ECO:0000256" key="8">
    <source>
        <dbReference type="ARBA" id="ARBA00023054"/>
    </source>
</evidence>
<feature type="coiled-coil region" evidence="12">
    <location>
        <begin position="9"/>
        <end position="46"/>
    </location>
</feature>
<organism evidence="14 15">
    <name type="scientific">Corythaeola cristata</name>
    <name type="common">Great blue turaco</name>
    <dbReference type="NCBI Taxonomy" id="103954"/>
    <lineage>
        <taxon>Eukaryota</taxon>
        <taxon>Metazoa</taxon>
        <taxon>Chordata</taxon>
        <taxon>Craniata</taxon>
        <taxon>Vertebrata</taxon>
        <taxon>Euteleostomi</taxon>
        <taxon>Archelosauria</taxon>
        <taxon>Archosauria</taxon>
        <taxon>Dinosauria</taxon>
        <taxon>Saurischia</taxon>
        <taxon>Theropoda</taxon>
        <taxon>Coelurosauria</taxon>
        <taxon>Aves</taxon>
        <taxon>Neognathae</taxon>
        <taxon>Neoaves</taxon>
        <taxon>Otidimorphae</taxon>
        <taxon>Musophagiformes</taxon>
        <taxon>Musophagidae</taxon>
        <taxon>Corythaeola</taxon>
    </lineage>
</organism>
<dbReference type="GO" id="GO:0051301">
    <property type="term" value="P:cell division"/>
    <property type="evidence" value="ECO:0007669"/>
    <property type="project" value="UniProtKB-KW"/>
</dbReference>
<dbReference type="PANTHER" id="PTHR28579:SF1">
    <property type="entry name" value="ANAPHASE-PROMOTING COMPLEX SUBUNIT CDC26"/>
    <property type="match status" value="1"/>
</dbReference>